<accession>A0A917PZ57</accession>
<evidence type="ECO:0000313" key="2">
    <source>
        <dbReference type="Proteomes" id="UP000635983"/>
    </source>
</evidence>
<reference evidence="1" key="2">
    <citation type="submission" date="2020-09" db="EMBL/GenBank/DDBJ databases">
        <authorList>
            <person name="Sun Q."/>
            <person name="Ohkuma M."/>
        </authorList>
    </citation>
    <scope>NUCLEOTIDE SEQUENCE</scope>
    <source>
        <strain evidence="1">JCM 30078</strain>
    </source>
</reference>
<gene>
    <name evidence="1" type="ORF">GCM10009304_28750</name>
</gene>
<organism evidence="1 2">
    <name type="scientific">Pseudomonas matsuisoli</name>
    <dbReference type="NCBI Taxonomy" id="1515666"/>
    <lineage>
        <taxon>Bacteria</taxon>
        <taxon>Pseudomonadati</taxon>
        <taxon>Pseudomonadota</taxon>
        <taxon>Gammaproteobacteria</taxon>
        <taxon>Pseudomonadales</taxon>
        <taxon>Pseudomonadaceae</taxon>
        <taxon>Pseudomonas</taxon>
    </lineage>
</organism>
<reference evidence="1" key="1">
    <citation type="journal article" date="2014" name="Int. J. Syst. Evol. Microbiol.">
        <title>Complete genome sequence of Corynebacterium casei LMG S-19264T (=DSM 44701T), isolated from a smear-ripened cheese.</title>
        <authorList>
            <consortium name="US DOE Joint Genome Institute (JGI-PGF)"/>
            <person name="Walter F."/>
            <person name="Albersmeier A."/>
            <person name="Kalinowski J."/>
            <person name="Ruckert C."/>
        </authorList>
    </citation>
    <scope>NUCLEOTIDE SEQUENCE</scope>
    <source>
        <strain evidence="1">JCM 30078</strain>
    </source>
</reference>
<evidence type="ECO:0000313" key="1">
    <source>
        <dbReference type="EMBL" id="GGK01204.1"/>
    </source>
</evidence>
<proteinExistence type="predicted"/>
<name>A0A917PZ57_9PSED</name>
<keyword evidence="2" id="KW-1185">Reference proteome</keyword>
<dbReference type="Proteomes" id="UP000635983">
    <property type="component" value="Unassembled WGS sequence"/>
</dbReference>
<dbReference type="EMBL" id="BMPO01000006">
    <property type="protein sequence ID" value="GGK01204.1"/>
    <property type="molecule type" value="Genomic_DNA"/>
</dbReference>
<dbReference type="AlphaFoldDB" id="A0A917PZ57"/>
<comment type="caution">
    <text evidence="1">The sequence shown here is derived from an EMBL/GenBank/DDBJ whole genome shotgun (WGS) entry which is preliminary data.</text>
</comment>
<protein>
    <submittedName>
        <fullName evidence="1">Uncharacterized protein</fullName>
    </submittedName>
</protein>
<sequence>MFPAPTPCPAITFHANTPVKPRLRAYSNLPDIQGTNGPRWRMQCRKGNRRLAASCGSTYA</sequence>